<organism evidence="2 3">
    <name type="scientific">Pseudomonas putida</name>
    <name type="common">Arthrobacter siderocapsulatus</name>
    <dbReference type="NCBI Taxonomy" id="303"/>
    <lineage>
        <taxon>Bacteria</taxon>
        <taxon>Pseudomonadati</taxon>
        <taxon>Pseudomonadota</taxon>
        <taxon>Gammaproteobacteria</taxon>
        <taxon>Pseudomonadales</taxon>
        <taxon>Pseudomonadaceae</taxon>
        <taxon>Pseudomonas</taxon>
    </lineage>
</organism>
<evidence type="ECO:0000259" key="1">
    <source>
        <dbReference type="Pfam" id="PF13116"/>
    </source>
</evidence>
<dbReference type="EMBL" id="RJAI01000054">
    <property type="protein sequence ID" value="RNF84875.1"/>
    <property type="molecule type" value="Genomic_DNA"/>
</dbReference>
<dbReference type="Proteomes" id="UP000278162">
    <property type="component" value="Unassembled WGS sequence"/>
</dbReference>
<protein>
    <submittedName>
        <fullName evidence="2">TIGR02099 family protein</fullName>
    </submittedName>
</protein>
<dbReference type="InterPro" id="IPR025263">
    <property type="entry name" value="YhdP_central"/>
</dbReference>
<dbReference type="InterPro" id="IPR011836">
    <property type="entry name" value="YhdP"/>
</dbReference>
<dbReference type="NCBIfam" id="TIGR02099">
    <property type="entry name" value="YhdP family protein"/>
    <property type="match status" value="1"/>
</dbReference>
<evidence type="ECO:0000313" key="3">
    <source>
        <dbReference type="Proteomes" id="UP000278162"/>
    </source>
</evidence>
<dbReference type="RefSeq" id="WP_123085223.1">
    <property type="nucleotide sequence ID" value="NZ_RJAI01000054.1"/>
</dbReference>
<dbReference type="PANTHER" id="PTHR38690">
    <property type="entry name" value="PROTEASE-RELATED"/>
    <property type="match status" value="1"/>
</dbReference>
<feature type="domain" description="YhdP central" evidence="1">
    <location>
        <begin position="6"/>
        <end position="1267"/>
    </location>
</feature>
<gene>
    <name evidence="2" type="ORF">EFK07_21620</name>
</gene>
<comment type="caution">
    <text evidence="2">The sequence shown here is derived from an EMBL/GenBank/DDBJ whole genome shotgun (WGS) entry which is preliminary data.</text>
</comment>
<sequence length="1277" mass="138740">MAMGRLTRVLVALTRWGLGVCALLAVLVALYVSLGRELVPLVAEYRADAESKAEQALGLPVHVGTLEGRWSGLAPVLRVRDLQLGEGATALRLDDVKVVPDVWASLTAREVRLARIQLGGLQLILRENEQGAWSLEGLPKKDDAPLDPAELLQRLRQLGRIDVFDSQVTLHPWQRDPLTLTYVSVGLQAGASRHALDLRATLPDGQPLSLNLRSRATPSAWRDGQVEAYLSLPQSDWARWLPPRLLGQWHADALRAGGEFWVDWSKGQLQQAVVRLNAPELHGAYAGRKAARLNNLALGAWFQRQEQGFDVVVDSLAMDVGKTRWESHLQLQQRPGEDAAAESWNVQADRLDLTPLTPLVDALAPLPDKVMAVVDGLNVTGALRNVRLIARPKAEGDQRLQFEANLEKVGFDAYHNAPAAGNVSGSISGDLGHGELRLDTDAFMLHLYPIFAKPWHYQKANARLTWALDKEGFTLAAPYLKVLGEEGKIAGDFLIRLLFEEGREDYMDLRVGLTEGDGRYTAKYLPEVLSPALDEWLRSAIVKGTVDEGYFQYQGSLNHGVAPEARSISLFFKVRDAALDFQPGWPQVQHVDGDVFIEDSGVRIKAQRGVLLDTKVSNVSVDIPHVDEGQQSHLYLDGDFDGSLGDGLKILKEAPIGTGEIFAGWEGEGPLKGKVKLDIPLARGQRPKVQVDFATDDARLKVAPPSLELSRLKGDFSFDLDKGLSGKGISLQAFGKPVTAQITAEGQPGQMQTRVNASGQVSLKALTDWLQFNQALPASGDLPYQLQVSLGSRDNRLSVNSSLKGLAIDLPAPFGKAASDTRDTRFSMTLQGPERRFDVAYTDLARFAYAAPAEKLGQGRGELLLGTGDAQVPAGQGLRVRGHLETLDLGPWQEQAARLAGDDPGGSARQNLQGVDLSIGQLKAFGLDLNQAVVRLARGGPAWDLRLDSKEVIGNARVPDAKGAPMVVRMQTLRLPAASAAEKQAEAQAEEGPDPLASFDPRKVPALDLSIDKLYRGDDLYGSASLKLRPTARGVTASDIDLDFKGLRIDGGGGWEGEPGKTGSWYKGRLDGKNLADVLKAWGFAPTVTSRDFRLDVDGRWPGSPASVSLKRFSGSMDAALRTGQFVEVEGSAQALRVFGLLNFNSIGRRLRLDFSDLFDKGLAYDRVKGLLVASDGVYVTREPIAVTGPSSNFELDGTLDLVRDRVDANLQVSLPVTNNLPLAALIVGAPAVGGALFLVDRLIGDRVSRFASVHYRVEGPVKEPRITFVKPFEKSR</sequence>
<accession>A0A3M8SW04</accession>
<name>A0A3M8SW04_PSEPU</name>
<dbReference type="AlphaFoldDB" id="A0A3M8SW04"/>
<proteinExistence type="predicted"/>
<dbReference type="PANTHER" id="PTHR38690:SF1">
    <property type="entry name" value="PROTEASE"/>
    <property type="match status" value="1"/>
</dbReference>
<dbReference type="Pfam" id="PF13116">
    <property type="entry name" value="YhdP"/>
    <property type="match status" value="1"/>
</dbReference>
<reference evidence="2 3" key="1">
    <citation type="submission" date="2018-10" db="EMBL/GenBank/DDBJ databases">
        <title>An outbreak of IMP-63 producing strain in France.</title>
        <authorList>
            <person name="Bour M."/>
            <person name="Liapis E."/>
            <person name="Plesiat P."/>
        </authorList>
    </citation>
    <scope>NUCLEOTIDE SEQUENCE [LARGE SCALE GENOMIC DNA]</scope>
    <source>
        <strain evidence="2 3">12917</strain>
    </source>
</reference>
<evidence type="ECO:0000313" key="2">
    <source>
        <dbReference type="EMBL" id="RNF84875.1"/>
    </source>
</evidence>